<evidence type="ECO:0000313" key="1">
    <source>
        <dbReference type="EMBL" id="KAH1106870.1"/>
    </source>
</evidence>
<evidence type="ECO:0000313" key="2">
    <source>
        <dbReference type="Proteomes" id="UP000828251"/>
    </source>
</evidence>
<sequence>MKVKVFDVIEVCVYRTIRIMSLGSSQETRGEQTTPTSCIKKLPAVTGEREVWVGFYAEVAIEFITQMATLTIIRNKTQNNTRLGILCQVPNEILDTTDEKDKRFQDRKTVGPDLEVVHSQSWEPTWVLSPDTIRIRIVLQVQVFLEAH</sequence>
<dbReference type="AlphaFoldDB" id="A0A9D3W2X4"/>
<reference evidence="1 2" key="1">
    <citation type="journal article" date="2021" name="Plant Biotechnol. J.">
        <title>Multi-omics assisted identification of the key and species-specific regulatory components of drought-tolerant mechanisms in Gossypium stocksii.</title>
        <authorList>
            <person name="Yu D."/>
            <person name="Ke L."/>
            <person name="Zhang D."/>
            <person name="Wu Y."/>
            <person name="Sun Y."/>
            <person name="Mei J."/>
            <person name="Sun J."/>
            <person name="Sun Y."/>
        </authorList>
    </citation>
    <scope>NUCLEOTIDE SEQUENCE [LARGE SCALE GENOMIC DNA]</scope>
    <source>
        <strain evidence="2">cv. E1</strain>
        <tissue evidence="1">Leaf</tissue>
    </source>
</reference>
<dbReference type="Proteomes" id="UP000828251">
    <property type="component" value="Unassembled WGS sequence"/>
</dbReference>
<dbReference type="EMBL" id="JAIQCV010000004">
    <property type="protein sequence ID" value="KAH1106870.1"/>
    <property type="molecule type" value="Genomic_DNA"/>
</dbReference>
<protein>
    <submittedName>
        <fullName evidence="1">Uncharacterized protein</fullName>
    </submittedName>
</protein>
<gene>
    <name evidence="1" type="ORF">J1N35_010638</name>
</gene>
<keyword evidence="2" id="KW-1185">Reference proteome</keyword>
<comment type="caution">
    <text evidence="1">The sequence shown here is derived from an EMBL/GenBank/DDBJ whole genome shotgun (WGS) entry which is preliminary data.</text>
</comment>
<name>A0A9D3W2X4_9ROSI</name>
<accession>A0A9D3W2X4</accession>
<organism evidence="1 2">
    <name type="scientific">Gossypium stocksii</name>
    <dbReference type="NCBI Taxonomy" id="47602"/>
    <lineage>
        <taxon>Eukaryota</taxon>
        <taxon>Viridiplantae</taxon>
        <taxon>Streptophyta</taxon>
        <taxon>Embryophyta</taxon>
        <taxon>Tracheophyta</taxon>
        <taxon>Spermatophyta</taxon>
        <taxon>Magnoliopsida</taxon>
        <taxon>eudicotyledons</taxon>
        <taxon>Gunneridae</taxon>
        <taxon>Pentapetalae</taxon>
        <taxon>rosids</taxon>
        <taxon>malvids</taxon>
        <taxon>Malvales</taxon>
        <taxon>Malvaceae</taxon>
        <taxon>Malvoideae</taxon>
        <taxon>Gossypium</taxon>
    </lineage>
</organism>
<proteinExistence type="predicted"/>